<sequence length="192" mass="20984">MRVSDADRERAAQQLQKAFAEGRLTPVELDERLELAFAAKTYGDLTEPLSDLPGAGAFVPAVIADAHADAVVLESKSGDVSRSGDWLVPQRLKIVSKYGNAGLDLSEASVEHPVVDIEFDLKYGSAKIVLPEGATANTDGYQAGWGGEAKVSVPSRPRHGILHVRITGRIKYGELKVRYPRRSVADWWRDEM</sequence>
<dbReference type="EMBL" id="JBHUFV010000047">
    <property type="protein sequence ID" value="MFD1935734.1"/>
    <property type="molecule type" value="Genomic_DNA"/>
</dbReference>
<dbReference type="InterPro" id="IPR012551">
    <property type="entry name" value="DUF1707_SHOCT-like"/>
</dbReference>
<evidence type="ECO:0000259" key="1">
    <source>
        <dbReference type="Pfam" id="PF08044"/>
    </source>
</evidence>
<name>A0ABW4T3D2_9ACTN</name>
<feature type="domain" description="DUF1707" evidence="1">
    <location>
        <begin position="1"/>
        <end position="53"/>
    </location>
</feature>
<gene>
    <name evidence="2" type="ORF">ACFSKW_30110</name>
</gene>
<dbReference type="RefSeq" id="WP_379575853.1">
    <property type="nucleotide sequence ID" value="NZ_JBHUFV010000047.1"/>
</dbReference>
<protein>
    <submittedName>
        <fullName evidence="2">DUF1707 domain-containing protein</fullName>
    </submittedName>
</protein>
<comment type="caution">
    <text evidence="2">The sequence shown here is derived from an EMBL/GenBank/DDBJ whole genome shotgun (WGS) entry which is preliminary data.</text>
</comment>
<evidence type="ECO:0000313" key="3">
    <source>
        <dbReference type="Proteomes" id="UP001597368"/>
    </source>
</evidence>
<evidence type="ECO:0000313" key="2">
    <source>
        <dbReference type="EMBL" id="MFD1935734.1"/>
    </source>
</evidence>
<reference evidence="3" key="1">
    <citation type="journal article" date="2019" name="Int. J. Syst. Evol. Microbiol.">
        <title>The Global Catalogue of Microorganisms (GCM) 10K type strain sequencing project: providing services to taxonomists for standard genome sequencing and annotation.</title>
        <authorList>
            <consortium name="The Broad Institute Genomics Platform"/>
            <consortium name="The Broad Institute Genome Sequencing Center for Infectious Disease"/>
            <person name="Wu L."/>
            <person name="Ma J."/>
        </authorList>
    </citation>
    <scope>NUCLEOTIDE SEQUENCE [LARGE SCALE GENOMIC DNA]</scope>
    <source>
        <strain evidence="3">ICMP 6774ER</strain>
    </source>
</reference>
<dbReference type="Pfam" id="PF08044">
    <property type="entry name" value="DUF1707"/>
    <property type="match status" value="1"/>
</dbReference>
<dbReference type="PANTHER" id="PTHR40763:SF5">
    <property type="entry name" value="MEMBRANE PROTEIN"/>
    <property type="match status" value="1"/>
</dbReference>
<proteinExistence type="predicted"/>
<dbReference type="PANTHER" id="PTHR40763">
    <property type="entry name" value="MEMBRANE PROTEIN-RELATED"/>
    <property type="match status" value="1"/>
</dbReference>
<keyword evidence="3" id="KW-1185">Reference proteome</keyword>
<dbReference type="Proteomes" id="UP001597368">
    <property type="component" value="Unassembled WGS sequence"/>
</dbReference>
<accession>A0ABW4T3D2</accession>
<organism evidence="2 3">
    <name type="scientific">Nonomuraea mangrovi</name>
    <dbReference type="NCBI Taxonomy" id="2316207"/>
    <lineage>
        <taxon>Bacteria</taxon>
        <taxon>Bacillati</taxon>
        <taxon>Actinomycetota</taxon>
        <taxon>Actinomycetes</taxon>
        <taxon>Streptosporangiales</taxon>
        <taxon>Streptosporangiaceae</taxon>
        <taxon>Nonomuraea</taxon>
    </lineage>
</organism>